<organism evidence="1 2">
    <name type="scientific">Marinirhabdus gelatinilytica</name>
    <dbReference type="NCBI Taxonomy" id="1703343"/>
    <lineage>
        <taxon>Bacteria</taxon>
        <taxon>Pseudomonadati</taxon>
        <taxon>Bacteroidota</taxon>
        <taxon>Flavobacteriia</taxon>
        <taxon>Flavobacteriales</taxon>
        <taxon>Flavobacteriaceae</taxon>
    </lineage>
</organism>
<keyword evidence="2" id="KW-1185">Reference proteome</keyword>
<dbReference type="Proteomes" id="UP000255317">
    <property type="component" value="Unassembled WGS sequence"/>
</dbReference>
<dbReference type="PROSITE" id="PS51257">
    <property type="entry name" value="PROKAR_LIPOPROTEIN"/>
    <property type="match status" value="1"/>
</dbReference>
<name>A0A370QAD1_9FLAO</name>
<evidence type="ECO:0000313" key="1">
    <source>
        <dbReference type="EMBL" id="RDK85341.1"/>
    </source>
</evidence>
<dbReference type="RefSeq" id="WP_115123770.1">
    <property type="nucleotide sequence ID" value="NZ_QRAO01000003.1"/>
</dbReference>
<dbReference type="AlphaFoldDB" id="A0A370QAD1"/>
<dbReference type="EMBL" id="QRAO01000003">
    <property type="protein sequence ID" value="RDK85341.1"/>
    <property type="molecule type" value="Genomic_DNA"/>
</dbReference>
<proteinExistence type="predicted"/>
<accession>A0A370QAD1</accession>
<reference evidence="1 2" key="1">
    <citation type="submission" date="2018-07" db="EMBL/GenBank/DDBJ databases">
        <title>Genomic Encyclopedia of Type Strains, Phase IV (KMG-IV): sequencing the most valuable type-strain genomes for metagenomic binning, comparative biology and taxonomic classification.</title>
        <authorList>
            <person name="Goeker M."/>
        </authorList>
    </citation>
    <scope>NUCLEOTIDE SEQUENCE [LARGE SCALE GENOMIC DNA]</scope>
    <source>
        <strain evidence="1 2">DSM 101478</strain>
    </source>
</reference>
<dbReference type="OrthoDB" id="1524444at2"/>
<evidence type="ECO:0000313" key="2">
    <source>
        <dbReference type="Proteomes" id="UP000255317"/>
    </source>
</evidence>
<protein>
    <submittedName>
        <fullName evidence="1">Uncharacterized protein</fullName>
    </submittedName>
</protein>
<gene>
    <name evidence="1" type="ORF">C8D94_103165</name>
</gene>
<sequence length="178" mass="19489">MKKAFLLFSIITTSLFLTSCEGDPGPPGPQGEPGINILGQVFEVTIDFQYNPDTGLQDALVNIPTDIEVFESDAILVYRLEKVVNGPAGGADAWSPLPQNFFLGNGDIIQYIYNHTFFDVEFLIDGNFDLATLGSDFTNDQTFRIAVVPSEFANSNLTMSQLLDGLQLDPSEITTLEN</sequence>
<comment type="caution">
    <text evidence="1">The sequence shown here is derived from an EMBL/GenBank/DDBJ whole genome shotgun (WGS) entry which is preliminary data.</text>
</comment>